<keyword evidence="2" id="KW-0288">FMN</keyword>
<keyword evidence="5" id="KW-1185">Reference proteome</keyword>
<dbReference type="Proteomes" id="UP001597294">
    <property type="component" value="Unassembled WGS sequence"/>
</dbReference>
<dbReference type="InterPro" id="IPR004136">
    <property type="entry name" value="NMO"/>
</dbReference>
<evidence type="ECO:0000256" key="3">
    <source>
        <dbReference type="ARBA" id="ARBA00023002"/>
    </source>
</evidence>
<dbReference type="Pfam" id="PF03060">
    <property type="entry name" value="NMO"/>
    <property type="match status" value="2"/>
</dbReference>
<keyword evidence="1" id="KW-0285">Flavoprotein</keyword>
<dbReference type="SUPFAM" id="SSF51412">
    <property type="entry name" value="Inosine monophosphate dehydrogenase (IMPDH)"/>
    <property type="match status" value="1"/>
</dbReference>
<dbReference type="PANTHER" id="PTHR32332">
    <property type="entry name" value="2-NITROPROPANE DIOXYGENASE"/>
    <property type="match status" value="1"/>
</dbReference>
<organism evidence="4 5">
    <name type="scientific">Kiloniella antarctica</name>
    <dbReference type="NCBI Taxonomy" id="1550907"/>
    <lineage>
        <taxon>Bacteria</taxon>
        <taxon>Pseudomonadati</taxon>
        <taxon>Pseudomonadota</taxon>
        <taxon>Alphaproteobacteria</taxon>
        <taxon>Rhodospirillales</taxon>
        <taxon>Kiloniellaceae</taxon>
        <taxon>Kiloniella</taxon>
    </lineage>
</organism>
<name>A0ABW5BJ38_9PROT</name>
<evidence type="ECO:0000313" key="5">
    <source>
        <dbReference type="Proteomes" id="UP001597294"/>
    </source>
</evidence>
<comment type="caution">
    <text evidence="4">The sequence shown here is derived from an EMBL/GenBank/DDBJ whole genome shotgun (WGS) entry which is preliminary data.</text>
</comment>
<dbReference type="EMBL" id="JBHUII010000004">
    <property type="protein sequence ID" value="MFD2206127.1"/>
    <property type="molecule type" value="Genomic_DNA"/>
</dbReference>
<dbReference type="PANTHER" id="PTHR32332:SF31">
    <property type="entry name" value="2-NITROPROPANE DIOXYGENASE FAMILY, PUTATIVE (AFU_ORTHOLOGUE AFUA_2G09850)-RELATED"/>
    <property type="match status" value="1"/>
</dbReference>
<dbReference type="RefSeq" id="WP_380251401.1">
    <property type="nucleotide sequence ID" value="NZ_JBHUII010000004.1"/>
</dbReference>
<evidence type="ECO:0000313" key="4">
    <source>
        <dbReference type="EMBL" id="MFD2206127.1"/>
    </source>
</evidence>
<accession>A0ABW5BJ38</accession>
<proteinExistence type="predicted"/>
<dbReference type="CDD" id="cd04730">
    <property type="entry name" value="NPD_like"/>
    <property type="match status" value="1"/>
</dbReference>
<protein>
    <submittedName>
        <fullName evidence="4">NAD(P)H-dependent flavin oxidoreductase</fullName>
        <ecNumber evidence="4">1.13.12.-</ecNumber>
    </submittedName>
</protein>
<keyword evidence="3 4" id="KW-0560">Oxidoreductase</keyword>
<reference evidence="5" key="1">
    <citation type="journal article" date="2019" name="Int. J. Syst. Evol. Microbiol.">
        <title>The Global Catalogue of Microorganisms (GCM) 10K type strain sequencing project: providing services to taxonomists for standard genome sequencing and annotation.</title>
        <authorList>
            <consortium name="The Broad Institute Genomics Platform"/>
            <consortium name="The Broad Institute Genome Sequencing Center for Infectious Disease"/>
            <person name="Wu L."/>
            <person name="Ma J."/>
        </authorList>
    </citation>
    <scope>NUCLEOTIDE SEQUENCE [LARGE SCALE GENOMIC DNA]</scope>
    <source>
        <strain evidence="5">CGMCC 4.7192</strain>
    </source>
</reference>
<evidence type="ECO:0000256" key="1">
    <source>
        <dbReference type="ARBA" id="ARBA00022630"/>
    </source>
</evidence>
<dbReference type="Gene3D" id="3.20.20.70">
    <property type="entry name" value="Aldolase class I"/>
    <property type="match status" value="1"/>
</dbReference>
<dbReference type="InterPro" id="IPR013785">
    <property type="entry name" value="Aldolase_TIM"/>
</dbReference>
<sequence length="320" mass="34293">MITTRLTKQLGIKHPIIQAPMAFAAGGRLAVATSNAGGLGFIGGAYGDIDWITEQFDIAGNQRVGCGLITWVLKEKTDLLDQVIERNPAALFLSFGDPAPYIKAIKSANIPLICQIQTFRDARHAIDLGADIIVAQGAEAGGHGEKRTTFTLVPEVADYIAKHSPDTLLCAAGGIADGRGLAASLMLGADGVLIGSRFWAAEEALVHPKMWQAAIDANGDDTLRTSVVDVIRGYDWPDRYNARVLKNDFTDKWHKNIAGLKTNVEAEAVLWREALSVGDSKIANAFVGENAALIKDVKPAADIMSDIVTQAESLLKTEFN</sequence>
<dbReference type="GO" id="GO:0016491">
    <property type="term" value="F:oxidoreductase activity"/>
    <property type="evidence" value="ECO:0007669"/>
    <property type="project" value="UniProtKB-KW"/>
</dbReference>
<gene>
    <name evidence="4" type="ORF">ACFSKO_10905</name>
</gene>
<dbReference type="EC" id="1.13.12.-" evidence="4"/>
<evidence type="ECO:0000256" key="2">
    <source>
        <dbReference type="ARBA" id="ARBA00022643"/>
    </source>
</evidence>